<feature type="transmembrane region" description="Helical" evidence="6">
    <location>
        <begin position="110"/>
        <end position="136"/>
    </location>
</feature>
<keyword evidence="3 6" id="KW-1133">Transmembrane helix</keyword>
<comment type="subcellular location">
    <subcellularLocation>
        <location evidence="1">Membrane</location>
        <topology evidence="1">Multi-pass membrane protein</topology>
    </subcellularLocation>
</comment>
<dbReference type="Pfam" id="PF20684">
    <property type="entry name" value="Fung_rhodopsin"/>
    <property type="match status" value="1"/>
</dbReference>
<sequence>MDSLPPGVDLSTIPLAPNPNGDPPNFAGGPSLEPATLATGVAFTSISALFVMLRLYTVIQKSRRVYWDDCLCVVAEVAVIAQWAMFYSVVRLGLGKHSWDVPVTAITPRVLQYQLANTMLAMVSHFSSKASILSFFIRVFGISRWVRLVCYGLIVLTFLSYTSFEIVTIVLCIPRRGEEWDNNQLARCATSAPASIMVGVCTVVADVIMFIVPFIIISGLHLDRQKKRGLTVVFLVGFLIVIASIVGLAYRIIVTRGTEDPVWNGAAAAITAYMEVFGTIIVACAPALSSFWINIFSQSRLFSTLLSARERLFRSKQSTATLGHNISTQPPVVSFGGTQDHRHCAYCDHSKRSATYTSQSSEHELVCLATAPNASRTKTCDNHKVADVRR</sequence>
<evidence type="ECO:0000256" key="4">
    <source>
        <dbReference type="ARBA" id="ARBA00023136"/>
    </source>
</evidence>
<evidence type="ECO:0000256" key="1">
    <source>
        <dbReference type="ARBA" id="ARBA00004141"/>
    </source>
</evidence>
<feature type="transmembrane region" description="Helical" evidence="6">
    <location>
        <begin position="70"/>
        <end position="90"/>
    </location>
</feature>
<gene>
    <name evidence="8" type="ORF">MFIFM68171_08691</name>
</gene>
<dbReference type="PANTHER" id="PTHR33048">
    <property type="entry name" value="PTH11-LIKE INTEGRAL MEMBRANE PROTEIN (AFU_ORTHOLOGUE AFUA_5G11245)"/>
    <property type="match status" value="1"/>
</dbReference>
<evidence type="ECO:0000256" key="2">
    <source>
        <dbReference type="ARBA" id="ARBA00022692"/>
    </source>
</evidence>
<accession>A0ABQ0GL53</accession>
<feature type="transmembrane region" description="Helical" evidence="6">
    <location>
        <begin position="35"/>
        <end position="58"/>
    </location>
</feature>
<evidence type="ECO:0000313" key="8">
    <source>
        <dbReference type="EMBL" id="GAB1318481.1"/>
    </source>
</evidence>
<keyword evidence="9" id="KW-1185">Reference proteome</keyword>
<dbReference type="InterPro" id="IPR052337">
    <property type="entry name" value="SAT4-like"/>
</dbReference>
<evidence type="ECO:0000256" key="3">
    <source>
        <dbReference type="ARBA" id="ARBA00022989"/>
    </source>
</evidence>
<dbReference type="PANTHER" id="PTHR33048:SF47">
    <property type="entry name" value="INTEGRAL MEMBRANE PROTEIN-RELATED"/>
    <property type="match status" value="1"/>
</dbReference>
<dbReference type="RefSeq" id="XP_070920212.1">
    <property type="nucleotide sequence ID" value="XM_071064111.1"/>
</dbReference>
<feature type="transmembrane region" description="Helical" evidence="6">
    <location>
        <begin position="194"/>
        <end position="217"/>
    </location>
</feature>
<name>A0ABQ0GL53_9PEZI</name>
<feature type="transmembrane region" description="Helical" evidence="6">
    <location>
        <begin position="229"/>
        <end position="253"/>
    </location>
</feature>
<dbReference type="InterPro" id="IPR049326">
    <property type="entry name" value="Rhodopsin_dom_fungi"/>
</dbReference>
<comment type="similarity">
    <text evidence="5">Belongs to the SAT4 family.</text>
</comment>
<evidence type="ECO:0000259" key="7">
    <source>
        <dbReference type="Pfam" id="PF20684"/>
    </source>
</evidence>
<protein>
    <submittedName>
        <fullName evidence="8">Rhodopsin domain-containing protein</fullName>
    </submittedName>
</protein>
<feature type="transmembrane region" description="Helical" evidence="6">
    <location>
        <begin position="265"/>
        <end position="293"/>
    </location>
</feature>
<keyword evidence="2 6" id="KW-0812">Transmembrane</keyword>
<dbReference type="Proteomes" id="UP001628179">
    <property type="component" value="Unassembled WGS sequence"/>
</dbReference>
<keyword evidence="4 6" id="KW-0472">Membrane</keyword>
<feature type="transmembrane region" description="Helical" evidence="6">
    <location>
        <begin position="148"/>
        <end position="174"/>
    </location>
</feature>
<evidence type="ECO:0000313" key="9">
    <source>
        <dbReference type="Proteomes" id="UP001628179"/>
    </source>
</evidence>
<evidence type="ECO:0000256" key="5">
    <source>
        <dbReference type="ARBA" id="ARBA00038359"/>
    </source>
</evidence>
<proteinExistence type="inferred from homology"/>
<organism evidence="8 9">
    <name type="scientific">Madurella fahalii</name>
    <dbReference type="NCBI Taxonomy" id="1157608"/>
    <lineage>
        <taxon>Eukaryota</taxon>
        <taxon>Fungi</taxon>
        <taxon>Dikarya</taxon>
        <taxon>Ascomycota</taxon>
        <taxon>Pezizomycotina</taxon>
        <taxon>Sordariomycetes</taxon>
        <taxon>Sordariomycetidae</taxon>
        <taxon>Sordariales</taxon>
        <taxon>Sordariales incertae sedis</taxon>
        <taxon>Madurella</taxon>
    </lineage>
</organism>
<comment type="caution">
    <text evidence="8">The sequence shown here is derived from an EMBL/GenBank/DDBJ whole genome shotgun (WGS) entry which is preliminary data.</text>
</comment>
<feature type="domain" description="Rhodopsin" evidence="7">
    <location>
        <begin position="53"/>
        <end position="291"/>
    </location>
</feature>
<dbReference type="GeneID" id="98179434"/>
<reference evidence="8 9" key="1">
    <citation type="submission" date="2024-09" db="EMBL/GenBank/DDBJ databases">
        <title>Itraconazole resistance in Madurella fahalii resulting from another homologue of gene encoding cytochrome P450 14-alpha sterol demethylase (CYP51).</title>
        <authorList>
            <person name="Yoshioka I."/>
            <person name="Fahal A.H."/>
            <person name="Kaneko S."/>
            <person name="Yaguchi T."/>
        </authorList>
    </citation>
    <scope>NUCLEOTIDE SEQUENCE [LARGE SCALE GENOMIC DNA]</scope>
    <source>
        <strain evidence="8 9">IFM 68171</strain>
    </source>
</reference>
<dbReference type="EMBL" id="BAAFSV010000005">
    <property type="protein sequence ID" value="GAB1318481.1"/>
    <property type="molecule type" value="Genomic_DNA"/>
</dbReference>
<evidence type="ECO:0000256" key="6">
    <source>
        <dbReference type="SAM" id="Phobius"/>
    </source>
</evidence>